<dbReference type="Gene3D" id="2.60.40.10">
    <property type="entry name" value="Immunoglobulins"/>
    <property type="match status" value="1"/>
</dbReference>
<protein>
    <submittedName>
        <fullName evidence="2">Predicted secreted protein</fullName>
    </submittedName>
</protein>
<proteinExistence type="predicted"/>
<sequence length="111" mass="12380">MSMNKPARVWVSNEKPKAGDILRVRAQMEHVMETGLRVDPATGKARPRHILSHFEAKLGGKLIFTWDPGTSIAQNPYIEFTFKARHSGELAMFWKDDQGATLTASKTITVG</sequence>
<feature type="domain" description="Sulphur oxidation protein SoxZ" evidence="1">
    <location>
        <begin position="14"/>
        <end position="105"/>
    </location>
</feature>
<dbReference type="AlphaFoldDB" id="A0AA35D8Y4"/>
<dbReference type="Proteomes" id="UP000834458">
    <property type="component" value="Unassembled WGS sequence"/>
</dbReference>
<dbReference type="InterPro" id="IPR014756">
    <property type="entry name" value="Ig_E-set"/>
</dbReference>
<evidence type="ECO:0000313" key="2">
    <source>
        <dbReference type="EMBL" id="CAB5686714.1"/>
    </source>
</evidence>
<dbReference type="EMBL" id="CAHPSC010000020">
    <property type="protein sequence ID" value="CAB5686714.1"/>
    <property type="molecule type" value="Genomic_DNA"/>
</dbReference>
<dbReference type="InterPro" id="IPR030995">
    <property type="entry name" value="SoxZ"/>
</dbReference>
<accession>A0AA35D8Y4</accession>
<name>A0AA35D8Y4_9BURK</name>
<evidence type="ECO:0000259" key="1">
    <source>
        <dbReference type="Pfam" id="PF08770"/>
    </source>
</evidence>
<dbReference type="SUPFAM" id="SSF81296">
    <property type="entry name" value="E set domains"/>
    <property type="match status" value="1"/>
</dbReference>
<evidence type="ECO:0000313" key="3">
    <source>
        <dbReference type="Proteomes" id="UP000834458"/>
    </source>
</evidence>
<reference evidence="2" key="1">
    <citation type="submission" date="2020-05" db="EMBL/GenBank/DDBJ databases">
        <authorList>
            <person name="Delgado-Blas J."/>
        </authorList>
    </citation>
    <scope>NUCLEOTIDE SEQUENCE</scope>
    <source>
        <strain evidence="2">BB1454</strain>
    </source>
</reference>
<dbReference type="InterPro" id="IPR014880">
    <property type="entry name" value="SoxZ_dom"/>
</dbReference>
<dbReference type="RefSeq" id="WP_420868880.1">
    <property type="nucleotide sequence ID" value="NZ_CAHPSC010000020.1"/>
</dbReference>
<dbReference type="InterPro" id="IPR013783">
    <property type="entry name" value="Ig-like_fold"/>
</dbReference>
<dbReference type="NCBIfam" id="TIGR04490">
    <property type="entry name" value="SoxZ_true"/>
    <property type="match status" value="1"/>
</dbReference>
<gene>
    <name evidence="2" type="ORF">GHA_01746</name>
</gene>
<comment type="caution">
    <text evidence="2">The sequence shown here is derived from an EMBL/GenBank/DDBJ whole genome shotgun (WGS) entry which is preliminary data.</text>
</comment>
<dbReference type="Pfam" id="PF08770">
    <property type="entry name" value="SoxZ"/>
    <property type="match status" value="1"/>
</dbReference>
<organism evidence="2 3">
    <name type="scientific">Comamonas aquatica</name>
    <dbReference type="NCBI Taxonomy" id="225991"/>
    <lineage>
        <taxon>Bacteria</taxon>
        <taxon>Pseudomonadati</taxon>
        <taxon>Pseudomonadota</taxon>
        <taxon>Betaproteobacteria</taxon>
        <taxon>Burkholderiales</taxon>
        <taxon>Comamonadaceae</taxon>
        <taxon>Comamonas</taxon>
    </lineage>
</organism>